<dbReference type="Gene3D" id="3.30.710.10">
    <property type="entry name" value="Potassium Channel Kv1.1, Chain A"/>
    <property type="match status" value="1"/>
</dbReference>
<dbReference type="InterPro" id="IPR000210">
    <property type="entry name" value="BTB/POZ_dom"/>
</dbReference>
<sequence length="58" mass="6959">MLNDDDYYDVTFEVGNDSRAKIFRVILRYRSMYFQRILSTNERKNDGTLVNISESIQF</sequence>
<proteinExistence type="predicted"/>
<dbReference type="Pfam" id="PF00651">
    <property type="entry name" value="BTB"/>
    <property type="match status" value="1"/>
</dbReference>
<dbReference type="InterPro" id="IPR011333">
    <property type="entry name" value="SKP1/BTB/POZ_sf"/>
</dbReference>
<dbReference type="EMBL" id="LLXL01003345">
    <property type="protein sequence ID" value="PKK58859.1"/>
    <property type="molecule type" value="Genomic_DNA"/>
</dbReference>
<comment type="caution">
    <text evidence="2">The sequence shown here is derived from an EMBL/GenBank/DDBJ whole genome shotgun (WGS) entry which is preliminary data.</text>
</comment>
<dbReference type="Proteomes" id="UP000233469">
    <property type="component" value="Unassembled WGS sequence"/>
</dbReference>
<feature type="domain" description="BTB" evidence="1">
    <location>
        <begin position="8"/>
        <end position="58"/>
    </location>
</feature>
<evidence type="ECO:0000313" key="3">
    <source>
        <dbReference type="Proteomes" id="UP000233469"/>
    </source>
</evidence>
<evidence type="ECO:0000259" key="1">
    <source>
        <dbReference type="PROSITE" id="PS50097"/>
    </source>
</evidence>
<name>A0A2N1MB52_9GLOM</name>
<reference evidence="2 3" key="1">
    <citation type="submission" date="2016-04" db="EMBL/GenBank/DDBJ databases">
        <title>Genome analyses suggest a sexual origin of heterokaryosis in a supposedly ancient asexual fungus.</title>
        <authorList>
            <person name="Ropars J."/>
            <person name="Sedzielewska K."/>
            <person name="Noel J."/>
            <person name="Charron P."/>
            <person name="Farinelli L."/>
            <person name="Marton T."/>
            <person name="Kruger M."/>
            <person name="Pelin A."/>
            <person name="Brachmann A."/>
            <person name="Corradi N."/>
        </authorList>
    </citation>
    <scope>NUCLEOTIDE SEQUENCE [LARGE SCALE GENOMIC DNA]</scope>
    <source>
        <strain evidence="2 3">C2</strain>
    </source>
</reference>
<protein>
    <recommendedName>
        <fullName evidence="1">BTB domain-containing protein</fullName>
    </recommendedName>
</protein>
<evidence type="ECO:0000313" key="2">
    <source>
        <dbReference type="EMBL" id="PKK58859.1"/>
    </source>
</evidence>
<accession>A0A2N1MB52</accession>
<dbReference type="SUPFAM" id="SSF54695">
    <property type="entry name" value="POZ domain"/>
    <property type="match status" value="1"/>
</dbReference>
<dbReference type="AlphaFoldDB" id="A0A2N1MB52"/>
<dbReference type="PROSITE" id="PS50097">
    <property type="entry name" value="BTB"/>
    <property type="match status" value="1"/>
</dbReference>
<organism evidence="2 3">
    <name type="scientific">Rhizophagus irregularis</name>
    <dbReference type="NCBI Taxonomy" id="588596"/>
    <lineage>
        <taxon>Eukaryota</taxon>
        <taxon>Fungi</taxon>
        <taxon>Fungi incertae sedis</taxon>
        <taxon>Mucoromycota</taxon>
        <taxon>Glomeromycotina</taxon>
        <taxon>Glomeromycetes</taxon>
        <taxon>Glomerales</taxon>
        <taxon>Glomeraceae</taxon>
        <taxon>Rhizophagus</taxon>
    </lineage>
</organism>
<dbReference type="VEuPathDB" id="FungiDB:FUN_003360"/>
<gene>
    <name evidence="2" type="ORF">RhiirC2_763094</name>
</gene>
<reference evidence="2 3" key="2">
    <citation type="submission" date="2017-10" db="EMBL/GenBank/DDBJ databases">
        <title>Extensive intraspecific genome diversity in a model arbuscular mycorrhizal fungus.</title>
        <authorList>
            <person name="Chen E.C.H."/>
            <person name="Morin E."/>
            <person name="Baudet D."/>
            <person name="Noel J."/>
            <person name="Ndikumana S."/>
            <person name="Charron P."/>
            <person name="St-Onge C."/>
            <person name="Giorgi J."/>
            <person name="Grigoriev I.V."/>
            <person name="Roux C."/>
            <person name="Martin F.M."/>
            <person name="Corradi N."/>
        </authorList>
    </citation>
    <scope>NUCLEOTIDE SEQUENCE [LARGE SCALE GENOMIC DNA]</scope>
    <source>
        <strain evidence="2 3">C2</strain>
    </source>
</reference>